<evidence type="ECO:0000313" key="2">
    <source>
        <dbReference type="EMBL" id="KYP49228.1"/>
    </source>
</evidence>
<proteinExistence type="predicted"/>
<dbReference type="Proteomes" id="UP000075243">
    <property type="component" value="Unassembled WGS sequence"/>
</dbReference>
<sequence>MNDLFRPHLRKFVLAFFDDILVYSSNINDHLIHLKLVLELLTTNQFFAKYSKCVFVEPTIAYLGHLISAQGVQPDPKKIKAILEWP</sequence>
<gene>
    <name evidence="2" type="ORF">KK1_029067</name>
</gene>
<dbReference type="Gene3D" id="3.30.70.270">
    <property type="match status" value="1"/>
</dbReference>
<dbReference type="EMBL" id="KQ483481">
    <property type="protein sequence ID" value="KYP49228.1"/>
    <property type="molecule type" value="Genomic_DNA"/>
</dbReference>
<dbReference type="InterPro" id="IPR051320">
    <property type="entry name" value="Viral_Replic_Matur_Polypro"/>
</dbReference>
<dbReference type="InterPro" id="IPR043502">
    <property type="entry name" value="DNA/RNA_pol_sf"/>
</dbReference>
<dbReference type="InterPro" id="IPR000477">
    <property type="entry name" value="RT_dom"/>
</dbReference>
<dbReference type="Gramene" id="C.cajan_28401.t">
    <property type="protein sequence ID" value="C.cajan_28401.t.cds1"/>
    <property type="gene ID" value="C.cajan_28401"/>
</dbReference>
<dbReference type="PANTHER" id="PTHR33064:SF37">
    <property type="entry name" value="RIBONUCLEASE H"/>
    <property type="match status" value="1"/>
</dbReference>
<organism evidence="2 3">
    <name type="scientific">Cajanus cajan</name>
    <name type="common">Pigeon pea</name>
    <name type="synonym">Cajanus indicus</name>
    <dbReference type="NCBI Taxonomy" id="3821"/>
    <lineage>
        <taxon>Eukaryota</taxon>
        <taxon>Viridiplantae</taxon>
        <taxon>Streptophyta</taxon>
        <taxon>Embryophyta</taxon>
        <taxon>Tracheophyta</taxon>
        <taxon>Spermatophyta</taxon>
        <taxon>Magnoliopsida</taxon>
        <taxon>eudicotyledons</taxon>
        <taxon>Gunneridae</taxon>
        <taxon>Pentapetalae</taxon>
        <taxon>rosids</taxon>
        <taxon>fabids</taxon>
        <taxon>Fabales</taxon>
        <taxon>Fabaceae</taxon>
        <taxon>Papilionoideae</taxon>
        <taxon>50 kb inversion clade</taxon>
        <taxon>NPAAA clade</taxon>
        <taxon>indigoferoid/millettioid clade</taxon>
        <taxon>Phaseoleae</taxon>
        <taxon>Cajanus</taxon>
    </lineage>
</organism>
<dbReference type="PANTHER" id="PTHR33064">
    <property type="entry name" value="POL PROTEIN"/>
    <property type="match status" value="1"/>
</dbReference>
<evidence type="ECO:0000259" key="1">
    <source>
        <dbReference type="PROSITE" id="PS50878"/>
    </source>
</evidence>
<protein>
    <submittedName>
        <fullName evidence="2">Retrovirus-related Pol polyprotein from transposon 17.6</fullName>
    </submittedName>
</protein>
<dbReference type="PROSITE" id="PS50878">
    <property type="entry name" value="RT_POL"/>
    <property type="match status" value="1"/>
</dbReference>
<accession>A0A151S390</accession>
<keyword evidence="3" id="KW-1185">Reference proteome</keyword>
<dbReference type="Pfam" id="PF00078">
    <property type="entry name" value="RVT_1"/>
    <property type="match status" value="1"/>
</dbReference>
<name>A0A151S390_CAJCA</name>
<dbReference type="AlphaFoldDB" id="A0A151S390"/>
<evidence type="ECO:0000313" key="3">
    <source>
        <dbReference type="Proteomes" id="UP000075243"/>
    </source>
</evidence>
<dbReference type="InterPro" id="IPR043128">
    <property type="entry name" value="Rev_trsase/Diguanyl_cyclase"/>
</dbReference>
<feature type="domain" description="Reverse transcriptase" evidence="1">
    <location>
        <begin position="1"/>
        <end position="67"/>
    </location>
</feature>
<reference evidence="2" key="1">
    <citation type="journal article" date="2012" name="Nat. Biotechnol.">
        <title>Draft genome sequence of pigeonpea (Cajanus cajan), an orphan legume crop of resource-poor farmers.</title>
        <authorList>
            <person name="Varshney R.K."/>
            <person name="Chen W."/>
            <person name="Li Y."/>
            <person name="Bharti A.K."/>
            <person name="Saxena R.K."/>
            <person name="Schlueter J.A."/>
            <person name="Donoghue M.T."/>
            <person name="Azam S."/>
            <person name="Fan G."/>
            <person name="Whaley A.M."/>
            <person name="Farmer A.D."/>
            <person name="Sheridan J."/>
            <person name="Iwata A."/>
            <person name="Tuteja R."/>
            <person name="Penmetsa R.V."/>
            <person name="Wu W."/>
            <person name="Upadhyaya H.D."/>
            <person name="Yang S.P."/>
            <person name="Shah T."/>
            <person name="Saxena K.B."/>
            <person name="Michael T."/>
            <person name="McCombie W.R."/>
            <person name="Yang B."/>
            <person name="Zhang G."/>
            <person name="Yang H."/>
            <person name="Wang J."/>
            <person name="Spillane C."/>
            <person name="Cook D.R."/>
            <person name="May G.D."/>
            <person name="Xu X."/>
            <person name="Jackson S.A."/>
        </authorList>
    </citation>
    <scope>NUCLEOTIDE SEQUENCE [LARGE SCALE GENOMIC DNA]</scope>
</reference>
<dbReference type="SUPFAM" id="SSF56672">
    <property type="entry name" value="DNA/RNA polymerases"/>
    <property type="match status" value="1"/>
</dbReference>